<evidence type="ECO:0000313" key="1">
    <source>
        <dbReference type="EMBL" id="TYH55793.1"/>
    </source>
</evidence>
<accession>A0A5D2JP05</accession>
<sequence length="38" mass="4375">MTTERKKMRPPGTEERTWRLADVARTEVCGLARTEARA</sequence>
<keyword evidence="2" id="KW-1185">Reference proteome</keyword>
<gene>
    <name evidence="1" type="ORF">ES332_D09G260400v1</name>
</gene>
<protein>
    <submittedName>
        <fullName evidence="1">Uncharacterized protein</fullName>
    </submittedName>
</protein>
<organism evidence="1 2">
    <name type="scientific">Gossypium tomentosum</name>
    <name type="common">Hawaiian cotton</name>
    <name type="synonym">Gossypium sandvicense</name>
    <dbReference type="NCBI Taxonomy" id="34277"/>
    <lineage>
        <taxon>Eukaryota</taxon>
        <taxon>Viridiplantae</taxon>
        <taxon>Streptophyta</taxon>
        <taxon>Embryophyta</taxon>
        <taxon>Tracheophyta</taxon>
        <taxon>Spermatophyta</taxon>
        <taxon>Magnoliopsida</taxon>
        <taxon>eudicotyledons</taxon>
        <taxon>Gunneridae</taxon>
        <taxon>Pentapetalae</taxon>
        <taxon>rosids</taxon>
        <taxon>malvids</taxon>
        <taxon>Malvales</taxon>
        <taxon>Malvaceae</taxon>
        <taxon>Malvoideae</taxon>
        <taxon>Gossypium</taxon>
    </lineage>
</organism>
<dbReference type="AlphaFoldDB" id="A0A5D2JP05"/>
<proteinExistence type="predicted"/>
<dbReference type="Proteomes" id="UP000322667">
    <property type="component" value="Chromosome D09"/>
</dbReference>
<reference evidence="1 2" key="1">
    <citation type="submission" date="2019-07" db="EMBL/GenBank/DDBJ databases">
        <title>WGS assembly of Gossypium tomentosum.</title>
        <authorList>
            <person name="Chen Z.J."/>
            <person name="Sreedasyam A."/>
            <person name="Ando A."/>
            <person name="Song Q."/>
            <person name="De L."/>
            <person name="Hulse-Kemp A."/>
            <person name="Ding M."/>
            <person name="Ye W."/>
            <person name="Kirkbride R."/>
            <person name="Jenkins J."/>
            <person name="Plott C."/>
            <person name="Lovell J."/>
            <person name="Lin Y.-M."/>
            <person name="Vaughn R."/>
            <person name="Liu B."/>
            <person name="Li W."/>
            <person name="Simpson S."/>
            <person name="Scheffler B."/>
            <person name="Saski C."/>
            <person name="Grover C."/>
            <person name="Hu G."/>
            <person name="Conover J."/>
            <person name="Carlson J."/>
            <person name="Shu S."/>
            <person name="Boston L."/>
            <person name="Williams M."/>
            <person name="Peterson D."/>
            <person name="Mcgee K."/>
            <person name="Jones D."/>
            <person name="Wendel J."/>
            <person name="Stelly D."/>
            <person name="Grimwood J."/>
            <person name="Schmutz J."/>
        </authorList>
    </citation>
    <scope>NUCLEOTIDE SEQUENCE [LARGE SCALE GENOMIC DNA]</scope>
    <source>
        <strain evidence="1">7179.01</strain>
    </source>
</reference>
<dbReference type="EMBL" id="CM017631">
    <property type="protein sequence ID" value="TYH55793.1"/>
    <property type="molecule type" value="Genomic_DNA"/>
</dbReference>
<evidence type="ECO:0000313" key="2">
    <source>
        <dbReference type="Proteomes" id="UP000322667"/>
    </source>
</evidence>
<name>A0A5D2JP05_GOSTO</name>